<keyword evidence="3" id="KW-0804">Transcription</keyword>
<sequence>MQKLSEITIDELKEVYFGDIKYPVGGTQGPRIQRGIQFFHLLSGQVTFEIEEFEIHLNPGDFCVLLPGRHEFHRFSQTEESVHTWCQLDFYGNTDHLRLQLEPVPPKVEANSDIIRYMDLGLSLTRSPELDTHDALLELGKSLLRYYINYAFRLASPDEAKPPLPRSVLLACDFISRNITQPLTLPVIADAAHVSVNHLIHLFRTHLSITPMRYLWRIRCERATVILGNTNNIPIAHIAEQMGFSSPYHFSRVFKQNFGISPLQFRKQKEHRHQRED</sequence>
<dbReference type="PANTHER" id="PTHR43280:SF2">
    <property type="entry name" value="HTH-TYPE TRANSCRIPTIONAL REGULATOR EXSA"/>
    <property type="match status" value="1"/>
</dbReference>
<keyword evidence="2" id="KW-0238">DNA-binding</keyword>
<feature type="domain" description="HTH araC/xylS-type" evidence="4">
    <location>
        <begin position="169"/>
        <end position="268"/>
    </location>
</feature>
<dbReference type="Gene3D" id="2.60.120.10">
    <property type="entry name" value="Jelly Rolls"/>
    <property type="match status" value="1"/>
</dbReference>
<dbReference type="InterPro" id="IPR020449">
    <property type="entry name" value="Tscrpt_reg_AraC-type_HTH"/>
</dbReference>
<dbReference type="GO" id="GO:0003700">
    <property type="term" value="F:DNA-binding transcription factor activity"/>
    <property type="evidence" value="ECO:0007669"/>
    <property type="project" value="InterPro"/>
</dbReference>
<dbReference type="PROSITE" id="PS01124">
    <property type="entry name" value="HTH_ARAC_FAMILY_2"/>
    <property type="match status" value="1"/>
</dbReference>
<organism evidence="5 6">
    <name type="scientific">Vibrio viridaestus</name>
    <dbReference type="NCBI Taxonomy" id="2487322"/>
    <lineage>
        <taxon>Bacteria</taxon>
        <taxon>Pseudomonadati</taxon>
        <taxon>Pseudomonadota</taxon>
        <taxon>Gammaproteobacteria</taxon>
        <taxon>Vibrionales</taxon>
        <taxon>Vibrionaceae</taxon>
        <taxon>Vibrio</taxon>
    </lineage>
</organism>
<dbReference type="InterPro" id="IPR014710">
    <property type="entry name" value="RmlC-like_jellyroll"/>
</dbReference>
<evidence type="ECO:0000256" key="3">
    <source>
        <dbReference type="ARBA" id="ARBA00023163"/>
    </source>
</evidence>
<keyword evidence="6" id="KW-1185">Reference proteome</keyword>
<dbReference type="Proteomes" id="UP000281112">
    <property type="component" value="Unassembled WGS sequence"/>
</dbReference>
<keyword evidence="1" id="KW-0805">Transcription regulation</keyword>
<dbReference type="OrthoDB" id="5582699at2"/>
<dbReference type="Gene3D" id="1.10.10.60">
    <property type="entry name" value="Homeodomain-like"/>
    <property type="match status" value="2"/>
</dbReference>
<dbReference type="InterPro" id="IPR011051">
    <property type="entry name" value="RmlC_Cupin_sf"/>
</dbReference>
<protein>
    <submittedName>
        <fullName evidence="5">AraC family transcriptional regulator</fullName>
    </submittedName>
</protein>
<dbReference type="InterPro" id="IPR009057">
    <property type="entry name" value="Homeodomain-like_sf"/>
</dbReference>
<accession>A0A3N9TMT0</accession>
<dbReference type="SMART" id="SM00342">
    <property type="entry name" value="HTH_ARAC"/>
    <property type="match status" value="1"/>
</dbReference>
<name>A0A3N9TMT0_9VIBR</name>
<reference evidence="5 6" key="1">
    <citation type="submission" date="2018-11" db="EMBL/GenBank/DDBJ databases">
        <title>Vibrio LJC006 sp. nov., isolated from seawater during the bloom of the enteromorpha.</title>
        <authorList>
            <person name="Liang J."/>
        </authorList>
    </citation>
    <scope>NUCLEOTIDE SEQUENCE [LARGE SCALE GENOMIC DNA]</scope>
    <source>
        <strain evidence="5 6">LJC006</strain>
    </source>
</reference>
<evidence type="ECO:0000256" key="1">
    <source>
        <dbReference type="ARBA" id="ARBA00023015"/>
    </source>
</evidence>
<dbReference type="Pfam" id="PF12833">
    <property type="entry name" value="HTH_18"/>
    <property type="match status" value="1"/>
</dbReference>
<dbReference type="PANTHER" id="PTHR43280">
    <property type="entry name" value="ARAC-FAMILY TRANSCRIPTIONAL REGULATOR"/>
    <property type="match status" value="1"/>
</dbReference>
<dbReference type="AlphaFoldDB" id="A0A3N9TMT0"/>
<dbReference type="PRINTS" id="PR00032">
    <property type="entry name" value="HTHARAC"/>
</dbReference>
<evidence type="ECO:0000313" key="5">
    <source>
        <dbReference type="EMBL" id="RQW65173.1"/>
    </source>
</evidence>
<evidence type="ECO:0000259" key="4">
    <source>
        <dbReference type="PROSITE" id="PS01124"/>
    </source>
</evidence>
<dbReference type="GO" id="GO:0043565">
    <property type="term" value="F:sequence-specific DNA binding"/>
    <property type="evidence" value="ECO:0007669"/>
    <property type="project" value="InterPro"/>
</dbReference>
<proteinExistence type="predicted"/>
<dbReference type="EMBL" id="RJVQ01000001">
    <property type="protein sequence ID" value="RQW65173.1"/>
    <property type="molecule type" value="Genomic_DNA"/>
</dbReference>
<dbReference type="SUPFAM" id="SSF46689">
    <property type="entry name" value="Homeodomain-like"/>
    <property type="match status" value="2"/>
</dbReference>
<evidence type="ECO:0000256" key="2">
    <source>
        <dbReference type="ARBA" id="ARBA00023125"/>
    </source>
</evidence>
<comment type="caution">
    <text evidence="5">The sequence shown here is derived from an EMBL/GenBank/DDBJ whole genome shotgun (WGS) entry which is preliminary data.</text>
</comment>
<evidence type="ECO:0000313" key="6">
    <source>
        <dbReference type="Proteomes" id="UP000281112"/>
    </source>
</evidence>
<dbReference type="SUPFAM" id="SSF51182">
    <property type="entry name" value="RmlC-like cupins"/>
    <property type="match status" value="1"/>
</dbReference>
<gene>
    <name evidence="5" type="ORF">EES38_01215</name>
</gene>
<dbReference type="InterPro" id="IPR018060">
    <property type="entry name" value="HTH_AraC"/>
</dbReference>